<evidence type="ECO:0000313" key="2">
    <source>
        <dbReference type="EMBL" id="SDI26571.1"/>
    </source>
</evidence>
<dbReference type="InterPro" id="IPR041578">
    <property type="entry name" value="PIN_8"/>
</dbReference>
<dbReference type="EMBL" id="FNEG01000001">
    <property type="protein sequence ID" value="SDI26571.1"/>
    <property type="molecule type" value="Genomic_DNA"/>
</dbReference>
<accession>A0ABY0PFE2</accession>
<organism evidence="2 3">
    <name type="scientific">Chryseobacterium jejuense</name>
    <dbReference type="NCBI Taxonomy" id="445960"/>
    <lineage>
        <taxon>Bacteria</taxon>
        <taxon>Pseudomonadati</taxon>
        <taxon>Bacteroidota</taxon>
        <taxon>Flavobacteriia</taxon>
        <taxon>Flavobacteriales</taxon>
        <taxon>Weeksellaceae</taxon>
        <taxon>Chryseobacterium group</taxon>
        <taxon>Chryseobacterium</taxon>
    </lineage>
</organism>
<dbReference type="Proteomes" id="UP000199426">
    <property type="component" value="Unassembled WGS sequence"/>
</dbReference>
<evidence type="ECO:0000259" key="1">
    <source>
        <dbReference type="Pfam" id="PF18476"/>
    </source>
</evidence>
<gene>
    <name evidence="2" type="ORF">SAMN05421542_0637</name>
</gene>
<keyword evidence="3" id="KW-1185">Reference proteome</keyword>
<dbReference type="Pfam" id="PF18476">
    <property type="entry name" value="PIN_8"/>
    <property type="match status" value="1"/>
</dbReference>
<protein>
    <recommendedName>
        <fullName evidence="1">PIN like domain-containing protein</fullName>
    </recommendedName>
</protein>
<comment type="caution">
    <text evidence="2">The sequence shown here is derived from an EMBL/GenBank/DDBJ whole genome shotgun (WGS) entry which is preliminary data.</text>
</comment>
<evidence type="ECO:0000313" key="3">
    <source>
        <dbReference type="Proteomes" id="UP000199426"/>
    </source>
</evidence>
<dbReference type="RefSeq" id="WP_089733478.1">
    <property type="nucleotide sequence ID" value="NZ_FNEG01000001.1"/>
</dbReference>
<feature type="domain" description="PIN like" evidence="1">
    <location>
        <begin position="24"/>
        <end position="239"/>
    </location>
</feature>
<proteinExistence type="predicted"/>
<reference evidence="2 3" key="1">
    <citation type="submission" date="2016-10" db="EMBL/GenBank/DDBJ databases">
        <authorList>
            <person name="Varghese N."/>
            <person name="Submissions S."/>
        </authorList>
    </citation>
    <scope>NUCLEOTIDE SEQUENCE [LARGE SCALE GENOMIC DNA]</scope>
    <source>
        <strain evidence="2 3">DSM 19299</strain>
    </source>
</reference>
<sequence>MKTIFPGYYKKNEIEIKQIWDSGLILFDANVLLNLYRYSNTTRETIIDLIGKFSDKIYLPHQAALEYNRNRYEVIAEQEKAYKEFLNKISQIQQDLQSTNKHPFLSTSIDQRLNELFQNVSKEVEENIKRYCDFLKEDPIYDKLAELFENKITSESSNEELEDIYKEGERRYVAKIPPGFEDGKTKEGNRKFGDLVLWKQIIKLGKDFQKDIILITDERKIDWWWKIKDGRNMGPRQELVEEIYREANVKFHMYSSERFLSYGQTYLKEQIDKKALDEIQAMKSADLEILNELESIYRSRRNFKDINPMYERIEEIDSIIDNKNTLDLYSKNLNKKESLEEFIASYHDYLDSLVREKNAIKERIDLSNKYQYLNVNRHLNNEIERKGDDLISILRNDL</sequence>
<name>A0ABY0PFE2_CHRJE</name>